<sequence length="103" mass="10920">MSAAGKFVSHTNGTRTVDGASGTNNKMERGGSVVANPIWEPATPNSPKQRFSDPKYAQYTGAFGENSPRVTPLNQHGITGDVEPGKPQPDLKGHNAAPHTKRP</sequence>
<protein>
    <submittedName>
        <fullName evidence="2">Uncharacterized protein</fullName>
    </submittedName>
</protein>
<feature type="region of interest" description="Disordered" evidence="1">
    <location>
        <begin position="1"/>
        <end position="103"/>
    </location>
</feature>
<gene>
    <name evidence="2" type="ORF">METZ01_LOCUS188745</name>
</gene>
<feature type="compositionally biased region" description="Polar residues" evidence="1">
    <location>
        <begin position="68"/>
        <end position="77"/>
    </location>
</feature>
<feature type="compositionally biased region" description="Polar residues" evidence="1">
    <location>
        <begin position="9"/>
        <end position="25"/>
    </location>
</feature>
<organism evidence="2">
    <name type="scientific">marine metagenome</name>
    <dbReference type="NCBI Taxonomy" id="408172"/>
    <lineage>
        <taxon>unclassified sequences</taxon>
        <taxon>metagenomes</taxon>
        <taxon>ecological metagenomes</taxon>
    </lineage>
</organism>
<dbReference type="EMBL" id="UINC01038614">
    <property type="protein sequence ID" value="SVB35891.1"/>
    <property type="molecule type" value="Genomic_DNA"/>
</dbReference>
<evidence type="ECO:0000256" key="1">
    <source>
        <dbReference type="SAM" id="MobiDB-lite"/>
    </source>
</evidence>
<dbReference type="AlphaFoldDB" id="A0A382DDY6"/>
<reference evidence="2" key="1">
    <citation type="submission" date="2018-05" db="EMBL/GenBank/DDBJ databases">
        <authorList>
            <person name="Lanie J.A."/>
            <person name="Ng W.-L."/>
            <person name="Kazmierczak K.M."/>
            <person name="Andrzejewski T.M."/>
            <person name="Davidsen T.M."/>
            <person name="Wayne K.J."/>
            <person name="Tettelin H."/>
            <person name="Glass J.I."/>
            <person name="Rusch D."/>
            <person name="Podicherti R."/>
            <person name="Tsui H.-C.T."/>
            <person name="Winkler M.E."/>
        </authorList>
    </citation>
    <scope>NUCLEOTIDE SEQUENCE</scope>
</reference>
<proteinExistence type="predicted"/>
<accession>A0A382DDY6</accession>
<evidence type="ECO:0000313" key="2">
    <source>
        <dbReference type="EMBL" id="SVB35891.1"/>
    </source>
</evidence>
<name>A0A382DDY6_9ZZZZ</name>